<keyword evidence="1" id="KW-0472">Membrane</keyword>
<name>A0ABV0T4Q6_9TELE</name>
<dbReference type="Proteomes" id="UP001482620">
    <property type="component" value="Unassembled WGS sequence"/>
</dbReference>
<keyword evidence="1" id="KW-0812">Transmembrane</keyword>
<sequence length="123" mass="14077">MCELTLQACVGGGWWTTINRPCVLDEGNARTLLCPRTHCPRHHPDAPTYSFCLDIFWDLRRSKGERNFHGNCVHWRLGRPNLLNTQTHRERVDFSSRLFTFLIVCSSVPAKILVTLSVFCSSS</sequence>
<reference evidence="2 3" key="1">
    <citation type="submission" date="2021-06" db="EMBL/GenBank/DDBJ databases">
        <authorList>
            <person name="Palmer J.M."/>
        </authorList>
    </citation>
    <scope>NUCLEOTIDE SEQUENCE [LARGE SCALE GENOMIC DNA]</scope>
    <source>
        <strain evidence="3">if_2019</strain>
        <tissue evidence="2">Muscle</tissue>
    </source>
</reference>
<accession>A0ABV0T4Q6</accession>
<keyword evidence="3" id="KW-1185">Reference proteome</keyword>
<proteinExistence type="predicted"/>
<protein>
    <submittedName>
        <fullName evidence="2">Uncharacterized protein</fullName>
    </submittedName>
</protein>
<gene>
    <name evidence="2" type="ORF">ILYODFUR_001449</name>
</gene>
<evidence type="ECO:0000313" key="3">
    <source>
        <dbReference type="Proteomes" id="UP001482620"/>
    </source>
</evidence>
<dbReference type="EMBL" id="JAHRIQ010023233">
    <property type="protein sequence ID" value="MEQ2227746.1"/>
    <property type="molecule type" value="Genomic_DNA"/>
</dbReference>
<feature type="transmembrane region" description="Helical" evidence="1">
    <location>
        <begin position="98"/>
        <end position="119"/>
    </location>
</feature>
<organism evidence="2 3">
    <name type="scientific">Ilyodon furcidens</name>
    <name type="common">goldbreast splitfin</name>
    <dbReference type="NCBI Taxonomy" id="33524"/>
    <lineage>
        <taxon>Eukaryota</taxon>
        <taxon>Metazoa</taxon>
        <taxon>Chordata</taxon>
        <taxon>Craniata</taxon>
        <taxon>Vertebrata</taxon>
        <taxon>Euteleostomi</taxon>
        <taxon>Actinopterygii</taxon>
        <taxon>Neopterygii</taxon>
        <taxon>Teleostei</taxon>
        <taxon>Neoteleostei</taxon>
        <taxon>Acanthomorphata</taxon>
        <taxon>Ovalentaria</taxon>
        <taxon>Atherinomorphae</taxon>
        <taxon>Cyprinodontiformes</taxon>
        <taxon>Goodeidae</taxon>
        <taxon>Ilyodon</taxon>
    </lineage>
</organism>
<evidence type="ECO:0000256" key="1">
    <source>
        <dbReference type="SAM" id="Phobius"/>
    </source>
</evidence>
<comment type="caution">
    <text evidence="2">The sequence shown here is derived from an EMBL/GenBank/DDBJ whole genome shotgun (WGS) entry which is preliminary data.</text>
</comment>
<keyword evidence="1" id="KW-1133">Transmembrane helix</keyword>
<evidence type="ECO:0000313" key="2">
    <source>
        <dbReference type="EMBL" id="MEQ2227746.1"/>
    </source>
</evidence>